<sequence>MIEALAFLIVGLVLLVYAADKFVMGAAATASYLGVSSMVVGLIVIGFGTSAPEMVISAIAALQGNPGLALGNAVGSNTTNIALVLGVGIIVSPLMIGSNTVKREMPILLLVTLFVMLLMWDGEQTRLDGAILITSMFAMTLWMAWLGLKQSKNKDNLQKEFEAELPQDVSKKAAWLWLLFGMIMLPVASHSMVHGATTIAQMLGMTDVVIGLTVVALGTSLPELSATIACMKKKEYDLALGNIVGSNMFNLLGVLGISASIKAYKLPENFLATDYFLMLNLTLALLLFSMFSVARKKPIPRAAGYFFVIIYCVYMFWLFKRG</sequence>
<dbReference type="GO" id="GO:0008273">
    <property type="term" value="F:calcium, potassium:sodium antiporter activity"/>
    <property type="evidence" value="ECO:0007669"/>
    <property type="project" value="TreeGrafter"/>
</dbReference>
<dbReference type="InterPro" id="IPR004837">
    <property type="entry name" value="NaCa_Exmemb"/>
</dbReference>
<feature type="transmembrane region" description="Helical" evidence="5">
    <location>
        <begin position="302"/>
        <end position="319"/>
    </location>
</feature>
<dbReference type="GO" id="GO:0006874">
    <property type="term" value="P:intracellular calcium ion homeostasis"/>
    <property type="evidence" value="ECO:0007669"/>
    <property type="project" value="TreeGrafter"/>
</dbReference>
<protein>
    <submittedName>
        <fullName evidence="7">Inner membrane protein YrbG, predicted calcium/sodium:proton antiporter</fullName>
    </submittedName>
</protein>
<feature type="domain" description="Sodium/calcium exchanger membrane region" evidence="6">
    <location>
        <begin position="4"/>
        <end position="143"/>
    </location>
</feature>
<feature type="domain" description="Sodium/calcium exchanger membrane region" evidence="6">
    <location>
        <begin position="174"/>
        <end position="319"/>
    </location>
</feature>
<dbReference type="NCBIfam" id="TIGR00367">
    <property type="entry name" value="calcium/sodium antiporter"/>
    <property type="match status" value="1"/>
</dbReference>
<dbReference type="PANTHER" id="PTHR10846:SF8">
    <property type="entry name" value="INNER MEMBRANE PROTEIN YRBG"/>
    <property type="match status" value="1"/>
</dbReference>
<dbReference type="GO" id="GO:0005262">
    <property type="term" value="F:calcium channel activity"/>
    <property type="evidence" value="ECO:0007669"/>
    <property type="project" value="TreeGrafter"/>
</dbReference>
<dbReference type="InterPro" id="IPR004481">
    <property type="entry name" value="K/Na/Ca-exchanger"/>
</dbReference>
<dbReference type="EMBL" id="UOEW01000219">
    <property type="protein sequence ID" value="VAW39134.1"/>
    <property type="molecule type" value="Genomic_DNA"/>
</dbReference>
<accession>A0A3B0W666</accession>
<dbReference type="Gene3D" id="1.20.1420.30">
    <property type="entry name" value="NCX, central ion-binding region"/>
    <property type="match status" value="1"/>
</dbReference>
<feature type="transmembrane region" description="Helical" evidence="5">
    <location>
        <begin position="239"/>
        <end position="263"/>
    </location>
</feature>
<reference evidence="7" key="1">
    <citation type="submission" date="2018-06" db="EMBL/GenBank/DDBJ databases">
        <authorList>
            <person name="Zhirakovskaya E."/>
        </authorList>
    </citation>
    <scope>NUCLEOTIDE SEQUENCE</scope>
</reference>
<dbReference type="GO" id="GO:0005886">
    <property type="term" value="C:plasma membrane"/>
    <property type="evidence" value="ECO:0007669"/>
    <property type="project" value="TreeGrafter"/>
</dbReference>
<dbReference type="InterPro" id="IPR044880">
    <property type="entry name" value="NCX_ion-bd_dom_sf"/>
</dbReference>
<keyword evidence="2 5" id="KW-0812">Transmembrane</keyword>
<keyword evidence="4 5" id="KW-0472">Membrane</keyword>
<evidence type="ECO:0000256" key="5">
    <source>
        <dbReference type="SAM" id="Phobius"/>
    </source>
</evidence>
<feature type="transmembrane region" description="Helical" evidence="5">
    <location>
        <begin position="275"/>
        <end position="295"/>
    </location>
</feature>
<gene>
    <name evidence="7" type="ORF">MNBD_GAMMA01-1247</name>
</gene>
<evidence type="ECO:0000313" key="7">
    <source>
        <dbReference type="EMBL" id="VAW39134.1"/>
    </source>
</evidence>
<organism evidence="7">
    <name type="scientific">hydrothermal vent metagenome</name>
    <dbReference type="NCBI Taxonomy" id="652676"/>
    <lineage>
        <taxon>unclassified sequences</taxon>
        <taxon>metagenomes</taxon>
        <taxon>ecological metagenomes</taxon>
    </lineage>
</organism>
<dbReference type="Pfam" id="PF01699">
    <property type="entry name" value="Na_Ca_ex"/>
    <property type="match status" value="2"/>
</dbReference>
<evidence type="ECO:0000256" key="3">
    <source>
        <dbReference type="ARBA" id="ARBA00022989"/>
    </source>
</evidence>
<dbReference type="PANTHER" id="PTHR10846">
    <property type="entry name" value="SODIUM/POTASSIUM/CALCIUM EXCHANGER"/>
    <property type="match status" value="1"/>
</dbReference>
<name>A0A3B0W666_9ZZZZ</name>
<keyword evidence="3 5" id="KW-1133">Transmembrane helix</keyword>
<evidence type="ECO:0000256" key="2">
    <source>
        <dbReference type="ARBA" id="ARBA00022692"/>
    </source>
</evidence>
<evidence type="ECO:0000259" key="6">
    <source>
        <dbReference type="Pfam" id="PF01699"/>
    </source>
</evidence>
<evidence type="ECO:0000256" key="1">
    <source>
        <dbReference type="ARBA" id="ARBA00004141"/>
    </source>
</evidence>
<evidence type="ECO:0000256" key="4">
    <source>
        <dbReference type="ARBA" id="ARBA00023136"/>
    </source>
</evidence>
<feature type="transmembrane region" description="Helical" evidence="5">
    <location>
        <begin position="174"/>
        <end position="193"/>
    </location>
</feature>
<feature type="transmembrane region" description="Helical" evidence="5">
    <location>
        <begin position="105"/>
        <end position="123"/>
    </location>
</feature>
<dbReference type="AlphaFoldDB" id="A0A3B0W666"/>
<comment type="subcellular location">
    <subcellularLocation>
        <location evidence="1">Membrane</location>
        <topology evidence="1">Multi-pass membrane protein</topology>
    </subcellularLocation>
</comment>
<feature type="transmembrane region" description="Helical" evidence="5">
    <location>
        <begin position="129"/>
        <end position="148"/>
    </location>
</feature>
<proteinExistence type="predicted"/>